<evidence type="ECO:0000313" key="2">
    <source>
        <dbReference type="Proteomes" id="UP001059295"/>
    </source>
</evidence>
<dbReference type="RefSeq" id="WP_147524897.1">
    <property type="nucleotide sequence ID" value="NZ_CAPH01000003.1"/>
</dbReference>
<dbReference type="GeneID" id="82890791"/>
<organism evidence="1 2">
    <name type="scientific">Alistipes ihumii AP11</name>
    <dbReference type="NCBI Taxonomy" id="1211813"/>
    <lineage>
        <taxon>Bacteria</taxon>
        <taxon>Pseudomonadati</taxon>
        <taxon>Bacteroidota</taxon>
        <taxon>Bacteroidia</taxon>
        <taxon>Bacteroidales</taxon>
        <taxon>Rikenellaceae</taxon>
        <taxon>Alistipes</taxon>
    </lineage>
</organism>
<name>A0ABY5V289_9BACT</name>
<proteinExistence type="predicted"/>
<sequence length="159" mass="18488">MKWISCFGLLLYCCTSCEGISDILYVRNDSDEAIYVYCICGDKDSLPSHPKLELFHFSSADMKDAYGNSVEPRFASPSYRINAYDIGSLKGGLEGRLWNTSSQKRLSCKENKMTLFFITEKTMRNYDWGDIYRNQLYVKKITLTEDELVKTNWLYVYKP</sequence>
<keyword evidence="2" id="KW-1185">Reference proteome</keyword>
<dbReference type="EMBL" id="CP102294">
    <property type="protein sequence ID" value="UWN57879.1"/>
    <property type="molecule type" value="Genomic_DNA"/>
</dbReference>
<dbReference type="Proteomes" id="UP001059295">
    <property type="component" value="Chromosome"/>
</dbReference>
<protein>
    <recommendedName>
        <fullName evidence="3">Lipoprotein</fullName>
    </recommendedName>
</protein>
<accession>A0ABY5V289</accession>
<reference evidence="1" key="1">
    <citation type="journal article" date="2022" name="Cell">
        <title>Design, construction, and in vivo augmentation of a complex gut microbiome.</title>
        <authorList>
            <person name="Cheng A.G."/>
            <person name="Ho P.Y."/>
            <person name="Aranda-Diaz A."/>
            <person name="Jain S."/>
            <person name="Yu F.B."/>
            <person name="Meng X."/>
            <person name="Wang M."/>
            <person name="Iakiviak M."/>
            <person name="Nagashima K."/>
            <person name="Zhao A."/>
            <person name="Murugkar P."/>
            <person name="Patil A."/>
            <person name="Atabakhsh K."/>
            <person name="Weakley A."/>
            <person name="Yan J."/>
            <person name="Brumbaugh A.R."/>
            <person name="Higginbottom S."/>
            <person name="Dimas A."/>
            <person name="Shiver A.L."/>
            <person name="Deutschbauer A."/>
            <person name="Neff N."/>
            <person name="Sonnenburg J.L."/>
            <person name="Huang K.C."/>
            <person name="Fischbach M.A."/>
        </authorList>
    </citation>
    <scope>NUCLEOTIDE SEQUENCE</scope>
    <source>
        <strain evidence="1">AP11</strain>
    </source>
</reference>
<evidence type="ECO:0000313" key="1">
    <source>
        <dbReference type="EMBL" id="UWN57879.1"/>
    </source>
</evidence>
<gene>
    <name evidence="1" type="ORF">NQ491_03615</name>
</gene>
<evidence type="ECO:0008006" key="3">
    <source>
        <dbReference type="Google" id="ProtNLM"/>
    </source>
</evidence>